<evidence type="ECO:0000313" key="4">
    <source>
        <dbReference type="Proteomes" id="UP000249720"/>
    </source>
</evidence>
<dbReference type="OrthoDB" id="9802320at2"/>
<gene>
    <name evidence="3" type="ORF">LX80_00146</name>
</gene>
<dbReference type="InterPro" id="IPR050218">
    <property type="entry name" value="LptD"/>
</dbReference>
<keyword evidence="1" id="KW-1133">Transmembrane helix</keyword>
<feature type="domain" description="LPS-assembly protein LptD central" evidence="2">
    <location>
        <begin position="242"/>
        <end position="710"/>
    </location>
</feature>
<dbReference type="PANTHER" id="PTHR30189:SF1">
    <property type="entry name" value="LPS-ASSEMBLY PROTEIN LPTD"/>
    <property type="match status" value="1"/>
</dbReference>
<evidence type="ECO:0000313" key="3">
    <source>
        <dbReference type="EMBL" id="PZX65657.1"/>
    </source>
</evidence>
<proteinExistence type="predicted"/>
<dbReference type="Pfam" id="PF19838">
    <property type="entry name" value="LptD_2"/>
    <property type="match status" value="1"/>
</dbReference>
<dbReference type="EMBL" id="QKZV01000001">
    <property type="protein sequence ID" value="PZX65657.1"/>
    <property type="molecule type" value="Genomic_DNA"/>
</dbReference>
<dbReference type="AlphaFoldDB" id="A0A2W7SFG4"/>
<evidence type="ECO:0000256" key="1">
    <source>
        <dbReference type="SAM" id="Phobius"/>
    </source>
</evidence>
<keyword evidence="1" id="KW-0812">Transmembrane</keyword>
<dbReference type="Proteomes" id="UP000249720">
    <property type="component" value="Unassembled WGS sequence"/>
</dbReference>
<keyword evidence="1" id="KW-0472">Membrane</keyword>
<evidence type="ECO:0000259" key="2">
    <source>
        <dbReference type="Pfam" id="PF19838"/>
    </source>
</evidence>
<dbReference type="PANTHER" id="PTHR30189">
    <property type="entry name" value="LPS-ASSEMBLY PROTEIN"/>
    <property type="match status" value="1"/>
</dbReference>
<dbReference type="GO" id="GO:1990351">
    <property type="term" value="C:transporter complex"/>
    <property type="evidence" value="ECO:0007669"/>
    <property type="project" value="TreeGrafter"/>
</dbReference>
<comment type="caution">
    <text evidence="3">The sequence shown here is derived from an EMBL/GenBank/DDBJ whole genome shotgun (WGS) entry which is preliminary data.</text>
</comment>
<sequence>MRLRGKINVKTLAGSIAIGIILLISMNLKAFNTSQIIFFNSLTGFSDTIPNNDTLPLATDTVIVKSRKDSSLLAKDTGKLAKNDTLNLSKDSLDAPVSYAAADSGVLLIPSKQFILYGKADAKYKDIELQAAIINYNQQSQLVRAYGLSDTSTDLNAKPKLTQGDSKSISDSILFNLKTMKGRTTNSFFNEGELFVHADVLKKEGKDIFYGYRGRFTTCNLDTPHFAFRTRKLKMIANKLAVSGPASPEFEGVPIPIGIPFGIYPLTTGRHSGILPPQFIVSQDYGLGLENLGYYKVLSDNFDITTRANIYSYGGYSFNINPKYYVRYHYQGALNFSFQSIKALNQNYLTPQEYNTSKSFMLNWTHTRDNKARPGTTFSANVNFGSTKYNQYVLNNPFVNFQNQLSSSISYSKDFGGKSNISVNLNHNQNSNTGLVNLNLPTISYNVNTFYPFQKKEQVGAPKWWESIGIGYTGNFTNQLSFYDSAFSFKRLLDTAQYGFTHNIPITLTLPQLGPVTLSPSVSYQERWYGQKIFRNWDSINNRLDTSIRKGFFAARQMTYGISASTRIFGTYQFKHSSGIQAIRHEIRPTIALNYSPNMNGKFYYSMKVDTFGHVIRFSQFDGVIPGAFPEGAFGGISFGVDNLLEMKVKSKTDTTNNGIKKVKLLDGFGFNSSYNLLADSFALAPFNLYARSTLFEKINITASAILDPYQVDQFGFRKNVFTWNSSHPTLGRLTGANIAISTQFKSKTKDGKTANSQIPVDPFMTPEEQQMQLQYIRNNPAEYTDFNIPWTLSLSYSLNYTKQLHVDSLSRYSFASIFTSNLNFQGDFSLTTKWKVGATGFLDFNAGRLQQLSMYLTREMHCWQMSINVTPIGLWRSFSITLNPKSGILRDLRINRTRMFSNY</sequence>
<protein>
    <recommendedName>
        <fullName evidence="2">LPS-assembly protein LptD central domain-containing protein</fullName>
    </recommendedName>
</protein>
<feature type="transmembrane region" description="Helical" evidence="1">
    <location>
        <begin position="12"/>
        <end position="31"/>
    </location>
</feature>
<dbReference type="GO" id="GO:0009279">
    <property type="term" value="C:cell outer membrane"/>
    <property type="evidence" value="ECO:0007669"/>
    <property type="project" value="TreeGrafter"/>
</dbReference>
<dbReference type="RefSeq" id="WP_111293129.1">
    <property type="nucleotide sequence ID" value="NZ_QKZV01000001.1"/>
</dbReference>
<organism evidence="3 4">
    <name type="scientific">Hydrotalea sandarakina</name>
    <dbReference type="NCBI Taxonomy" id="1004304"/>
    <lineage>
        <taxon>Bacteria</taxon>
        <taxon>Pseudomonadati</taxon>
        <taxon>Bacteroidota</taxon>
        <taxon>Chitinophagia</taxon>
        <taxon>Chitinophagales</taxon>
        <taxon>Chitinophagaceae</taxon>
        <taxon>Hydrotalea</taxon>
    </lineage>
</organism>
<dbReference type="InterPro" id="IPR045659">
    <property type="entry name" value="LptD_2"/>
</dbReference>
<keyword evidence="4" id="KW-1185">Reference proteome</keyword>
<accession>A0A2W7SFG4</accession>
<reference evidence="3 4" key="1">
    <citation type="submission" date="2018-06" db="EMBL/GenBank/DDBJ databases">
        <title>Genomic Encyclopedia of Archaeal and Bacterial Type Strains, Phase II (KMG-II): from individual species to whole genera.</title>
        <authorList>
            <person name="Goeker M."/>
        </authorList>
    </citation>
    <scope>NUCLEOTIDE SEQUENCE [LARGE SCALE GENOMIC DNA]</scope>
    <source>
        <strain evidence="3 4">DSM 23241</strain>
    </source>
</reference>
<name>A0A2W7SFG4_9BACT</name>